<dbReference type="EMBL" id="CP000699">
    <property type="protein sequence ID" value="ABQ68271.1"/>
    <property type="molecule type" value="Genomic_DNA"/>
</dbReference>
<dbReference type="KEGG" id="swi:Swit_1911"/>
<organism evidence="5 6">
    <name type="scientific">Rhizorhabdus wittichii (strain DSM 6014 / CCUG 31198 / JCM 15750 / NBRC 105917 / EY 4224 / RW1)</name>
    <name type="common">Sphingomonas wittichii</name>
    <dbReference type="NCBI Taxonomy" id="392499"/>
    <lineage>
        <taxon>Bacteria</taxon>
        <taxon>Pseudomonadati</taxon>
        <taxon>Pseudomonadota</taxon>
        <taxon>Alphaproteobacteria</taxon>
        <taxon>Sphingomonadales</taxon>
        <taxon>Sphingomonadaceae</taxon>
        <taxon>Rhizorhabdus</taxon>
    </lineage>
</organism>
<dbReference type="PROSITE" id="PS00041">
    <property type="entry name" value="HTH_ARAC_FAMILY_1"/>
    <property type="match status" value="1"/>
</dbReference>
<gene>
    <name evidence="5" type="ordered locus">Swit_1911</name>
</gene>
<sequence>MLHISCFDQRRTGITQNAMSDPTDENVAIIGNPVLLQRGEPLIQALRSVRVAGVLASTVAIGSGSWSASIPVPDECALLYVVARGRCVGGTFDPATMVDLSAGDILLFPHPGRYILSERRGIAPVPLEDMLEEVLGGIEGVEGRWKSLFSSPFTIAGAKAGDPVVAITALRLFFDHGLPAVLLRGLPPFVHLPGFATRHGPFVEAILRQVIGQGEEGLSGQGAATRLAEALLVKCLSAFLADFADKRPGFGRGLRDPFIAKAIGAIQSRPNLNWTLAAMSRSAGLSRSAFTDRFRAAMEMTPTEFLTAVRMARATDMLENGKMSIAQIAEMIGYGSEAAFNRAFRRWNGSPPGALRRSSLTAGGQKPDD</sequence>
<keyword evidence="1" id="KW-0805">Transcription regulation</keyword>
<dbReference type="PANTHER" id="PTHR46796:SF7">
    <property type="entry name" value="ARAC FAMILY TRANSCRIPTIONAL REGULATOR"/>
    <property type="match status" value="1"/>
</dbReference>
<protein>
    <submittedName>
        <fullName evidence="5">Transcriptional regulator, AraC family</fullName>
    </submittedName>
</protein>
<evidence type="ECO:0000259" key="4">
    <source>
        <dbReference type="PROSITE" id="PS01124"/>
    </source>
</evidence>
<dbReference type="GO" id="GO:0043565">
    <property type="term" value="F:sequence-specific DNA binding"/>
    <property type="evidence" value="ECO:0007669"/>
    <property type="project" value="InterPro"/>
</dbReference>
<dbReference type="InterPro" id="IPR009057">
    <property type="entry name" value="Homeodomain-like_sf"/>
</dbReference>
<dbReference type="Pfam" id="PF12833">
    <property type="entry name" value="HTH_18"/>
    <property type="match status" value="1"/>
</dbReference>
<dbReference type="Gene3D" id="1.10.10.60">
    <property type="entry name" value="Homeodomain-like"/>
    <property type="match status" value="2"/>
</dbReference>
<dbReference type="Proteomes" id="UP000001989">
    <property type="component" value="Chromosome"/>
</dbReference>
<dbReference type="AlphaFoldDB" id="A0A9J9LEQ6"/>
<feature type="domain" description="HTH araC/xylS-type" evidence="4">
    <location>
        <begin position="260"/>
        <end position="358"/>
    </location>
</feature>
<keyword evidence="3" id="KW-0804">Transcription</keyword>
<dbReference type="PANTHER" id="PTHR46796">
    <property type="entry name" value="HTH-TYPE TRANSCRIPTIONAL ACTIVATOR RHAS-RELATED"/>
    <property type="match status" value="1"/>
</dbReference>
<proteinExistence type="predicted"/>
<keyword evidence="6" id="KW-1185">Reference proteome</keyword>
<dbReference type="SMART" id="SM00342">
    <property type="entry name" value="HTH_ARAC"/>
    <property type="match status" value="1"/>
</dbReference>
<keyword evidence="2" id="KW-0238">DNA-binding</keyword>
<dbReference type="InterPro" id="IPR032783">
    <property type="entry name" value="AraC_lig"/>
</dbReference>
<evidence type="ECO:0000256" key="2">
    <source>
        <dbReference type="ARBA" id="ARBA00023125"/>
    </source>
</evidence>
<dbReference type="InterPro" id="IPR050204">
    <property type="entry name" value="AraC_XylS_family_regulators"/>
</dbReference>
<dbReference type="GO" id="GO:0003700">
    <property type="term" value="F:DNA-binding transcription factor activity"/>
    <property type="evidence" value="ECO:0007669"/>
    <property type="project" value="InterPro"/>
</dbReference>
<dbReference type="InterPro" id="IPR018060">
    <property type="entry name" value="HTH_AraC"/>
</dbReference>
<evidence type="ECO:0000256" key="3">
    <source>
        <dbReference type="ARBA" id="ARBA00023163"/>
    </source>
</evidence>
<dbReference type="SUPFAM" id="SSF46689">
    <property type="entry name" value="Homeodomain-like"/>
    <property type="match status" value="2"/>
</dbReference>
<dbReference type="Pfam" id="PF12852">
    <property type="entry name" value="Cupin_6"/>
    <property type="match status" value="1"/>
</dbReference>
<accession>A0A9J9LEQ6</accession>
<dbReference type="PROSITE" id="PS01124">
    <property type="entry name" value="HTH_ARAC_FAMILY_2"/>
    <property type="match status" value="1"/>
</dbReference>
<evidence type="ECO:0000313" key="6">
    <source>
        <dbReference type="Proteomes" id="UP000001989"/>
    </source>
</evidence>
<evidence type="ECO:0000256" key="1">
    <source>
        <dbReference type="ARBA" id="ARBA00023015"/>
    </source>
</evidence>
<evidence type="ECO:0000313" key="5">
    <source>
        <dbReference type="EMBL" id="ABQ68271.1"/>
    </source>
</evidence>
<reference evidence="5 6" key="1">
    <citation type="journal article" date="2010" name="J. Bacteriol.">
        <title>Genome sequence of the dioxin-mineralizing bacterium Sphingomonas wittichii RW1.</title>
        <authorList>
            <person name="Miller T.R."/>
            <person name="Delcher A.L."/>
            <person name="Salzberg S.L."/>
            <person name="Saunders E."/>
            <person name="Detter J.C."/>
            <person name="Halden R.U."/>
        </authorList>
    </citation>
    <scope>NUCLEOTIDE SEQUENCE [LARGE SCALE GENOMIC DNA]</scope>
    <source>
        <strain evidence="6">DSM 6014 / CCUG 31198 / JCM 15750 / NBRC 105917 / EY 4224 / RW1</strain>
    </source>
</reference>
<name>A0A9J9LEQ6_RHIWR</name>
<dbReference type="InterPro" id="IPR018062">
    <property type="entry name" value="HTH_AraC-typ_CS"/>
</dbReference>